<proteinExistence type="predicted"/>
<name>A0A1G7F3Z4_9FLAO</name>
<dbReference type="RefSeq" id="WP_092737704.1">
    <property type="nucleotide sequence ID" value="NZ_FNAS01000019.1"/>
</dbReference>
<dbReference type="InterPro" id="IPR011009">
    <property type="entry name" value="Kinase-like_dom_sf"/>
</dbReference>
<organism evidence="2 3">
    <name type="scientific">Riemerella columbipharyngis</name>
    <dbReference type="NCBI Taxonomy" id="1071918"/>
    <lineage>
        <taxon>Bacteria</taxon>
        <taxon>Pseudomonadati</taxon>
        <taxon>Bacteroidota</taxon>
        <taxon>Flavobacteriia</taxon>
        <taxon>Flavobacteriales</taxon>
        <taxon>Weeksellaceae</taxon>
        <taxon>Riemerella</taxon>
    </lineage>
</organism>
<dbReference type="GO" id="GO:0016740">
    <property type="term" value="F:transferase activity"/>
    <property type="evidence" value="ECO:0007669"/>
    <property type="project" value="UniProtKB-KW"/>
</dbReference>
<dbReference type="STRING" id="1071918.SAMN05421544_11911"/>
<sequence>MSVQSAKLFFRNSINEEITAFSTLPASGSSRVNYFVETTENKYIVTENENLRENHAFFYFSEIFSNLGLNTPRISAVSEDETIYIQSYLGSRTLSDIISKNPPYETIEALTKSVLDNLYTLQIKTQGKINYRNTFEYESYTELPVTHDLYYFKNFFIDVLEIPYHKSTLLKEFKNIVSLIEHLSPKGLMLRDFQSRNIMIDDSNNNFFIDYQSAMYGPLMYDIISFLYQAKANFQEDFRLKMIDYYIEKFPKEEQISLSESINPIKLIRFMQVLGAYGFRGIIQRKPHFLNSIKLGVENIQNFSASWDGIKKFPELVRLISRLKFEEISKKLNL</sequence>
<dbReference type="EMBL" id="FNAS01000019">
    <property type="protein sequence ID" value="SDE70611.1"/>
    <property type="molecule type" value="Genomic_DNA"/>
</dbReference>
<accession>A0A1G7F3Z4</accession>
<dbReference type="Gene3D" id="3.90.1200.10">
    <property type="match status" value="1"/>
</dbReference>
<evidence type="ECO:0000313" key="3">
    <source>
        <dbReference type="Proteomes" id="UP000198517"/>
    </source>
</evidence>
<feature type="domain" description="Aminoglycoside phosphotransferase" evidence="1">
    <location>
        <begin position="25"/>
        <end position="247"/>
    </location>
</feature>
<evidence type="ECO:0000313" key="2">
    <source>
        <dbReference type="EMBL" id="SDE70611.1"/>
    </source>
</evidence>
<evidence type="ECO:0000259" key="1">
    <source>
        <dbReference type="Pfam" id="PF01636"/>
    </source>
</evidence>
<reference evidence="2 3" key="1">
    <citation type="submission" date="2016-10" db="EMBL/GenBank/DDBJ databases">
        <authorList>
            <person name="de Groot N.N."/>
        </authorList>
    </citation>
    <scope>NUCLEOTIDE SEQUENCE [LARGE SCALE GENOMIC DNA]</scope>
    <source>
        <strain evidence="2 3">DSM 24015</strain>
    </source>
</reference>
<gene>
    <name evidence="2" type="ORF">SAMN05421544_11911</name>
</gene>
<dbReference type="Pfam" id="PF01636">
    <property type="entry name" value="APH"/>
    <property type="match status" value="1"/>
</dbReference>
<dbReference type="Proteomes" id="UP000198517">
    <property type="component" value="Unassembled WGS sequence"/>
</dbReference>
<keyword evidence="3" id="KW-1185">Reference proteome</keyword>
<protein>
    <submittedName>
        <fullName evidence="2">Phosphotransferase enzyme family protein</fullName>
    </submittedName>
</protein>
<dbReference type="InterPro" id="IPR002575">
    <property type="entry name" value="Aminoglycoside_PTrfase"/>
</dbReference>
<keyword evidence="2" id="KW-0808">Transferase</keyword>
<dbReference type="AlphaFoldDB" id="A0A1G7F3Z4"/>
<dbReference type="SUPFAM" id="SSF56112">
    <property type="entry name" value="Protein kinase-like (PK-like)"/>
    <property type="match status" value="1"/>
</dbReference>
<dbReference type="OrthoDB" id="9784461at2"/>